<dbReference type="InterPro" id="IPR016192">
    <property type="entry name" value="APOBEC/CMP_deaminase_Zn-bd"/>
</dbReference>
<dbReference type="SUPFAM" id="SSF53927">
    <property type="entry name" value="Cytidine deaminase-like"/>
    <property type="match status" value="1"/>
</dbReference>
<dbReference type="Pfam" id="PF00383">
    <property type="entry name" value="dCMP_cyt_deam_1"/>
    <property type="match status" value="1"/>
</dbReference>
<feature type="binding site" evidence="17">
    <location>
        <position position="53"/>
    </location>
    <ligand>
        <name>Zn(2+)</name>
        <dbReference type="ChEBI" id="CHEBI:29105"/>
        <note>catalytic</note>
    </ligand>
</feature>
<organism evidence="19 20">
    <name type="scientific">Rhodococcoides trifolii</name>
    <dbReference type="NCBI Taxonomy" id="908250"/>
    <lineage>
        <taxon>Bacteria</taxon>
        <taxon>Bacillati</taxon>
        <taxon>Actinomycetota</taxon>
        <taxon>Actinomycetes</taxon>
        <taxon>Mycobacteriales</taxon>
        <taxon>Nocardiaceae</taxon>
        <taxon>Rhodococcoides</taxon>
    </lineage>
</organism>
<keyword evidence="20" id="KW-1185">Reference proteome</keyword>
<evidence type="ECO:0000256" key="9">
    <source>
        <dbReference type="ARBA" id="ARBA00022857"/>
    </source>
</evidence>
<dbReference type="InterPro" id="IPR016193">
    <property type="entry name" value="Cytidine_deaminase-like"/>
</dbReference>
<dbReference type="PROSITE" id="PS00903">
    <property type="entry name" value="CYT_DCMP_DEAMINASES_1"/>
    <property type="match status" value="1"/>
</dbReference>
<proteinExistence type="inferred from homology"/>
<keyword evidence="7 14" id="KW-0479">Metal-binding</keyword>
<evidence type="ECO:0000256" key="14">
    <source>
        <dbReference type="PIRNR" id="PIRNR006769"/>
    </source>
</evidence>
<evidence type="ECO:0000256" key="10">
    <source>
        <dbReference type="ARBA" id="ARBA00023002"/>
    </source>
</evidence>
<comment type="function">
    <text evidence="1 14">Converts 2,5-diamino-6-(ribosylamino)-4(3h)-pyrimidinone 5'-phosphate into 5-amino-6-(ribosylamino)-2,4(1h,3h)-pyrimidinedione 5'-phosphate.</text>
</comment>
<comment type="similarity">
    <text evidence="5 14">In the C-terminal section; belongs to the HTP reductase family.</text>
</comment>
<dbReference type="PANTHER" id="PTHR38011:SF7">
    <property type="entry name" value="2,5-DIAMINO-6-RIBOSYLAMINO-4(3H)-PYRIMIDINONE 5'-PHOSPHATE REDUCTASE"/>
    <property type="match status" value="1"/>
</dbReference>
<evidence type="ECO:0000313" key="20">
    <source>
        <dbReference type="Proteomes" id="UP000654257"/>
    </source>
</evidence>
<dbReference type="RefSeq" id="WP_188545017.1">
    <property type="nucleotide sequence ID" value="NZ_BMCU01000002.1"/>
</dbReference>
<evidence type="ECO:0000256" key="17">
    <source>
        <dbReference type="PIRSR" id="PIRSR006769-3"/>
    </source>
</evidence>
<dbReference type="GO" id="GO:0009231">
    <property type="term" value="P:riboflavin biosynthetic process"/>
    <property type="evidence" value="ECO:0007669"/>
    <property type="project" value="UniProtKB-KW"/>
</dbReference>
<evidence type="ECO:0000256" key="2">
    <source>
        <dbReference type="ARBA" id="ARBA00004882"/>
    </source>
</evidence>
<feature type="binding site" evidence="16">
    <location>
        <position position="268"/>
    </location>
    <ligand>
        <name>substrate</name>
    </ligand>
</feature>
<dbReference type="PANTHER" id="PTHR38011">
    <property type="entry name" value="DIHYDROFOLATE REDUCTASE FAMILY PROTEIN (AFU_ORTHOLOGUE AFUA_8G06820)"/>
    <property type="match status" value="1"/>
</dbReference>
<keyword evidence="11" id="KW-0511">Multifunctional enzyme</keyword>
<comment type="catalytic activity">
    <reaction evidence="13 14">
        <text>2,5-diamino-6-hydroxy-4-(5-phosphoribosylamino)-pyrimidine + H2O + H(+) = 5-amino-6-(5-phospho-D-ribosylamino)uracil + NH4(+)</text>
        <dbReference type="Rhea" id="RHEA:21868"/>
        <dbReference type="ChEBI" id="CHEBI:15377"/>
        <dbReference type="ChEBI" id="CHEBI:15378"/>
        <dbReference type="ChEBI" id="CHEBI:28938"/>
        <dbReference type="ChEBI" id="CHEBI:58453"/>
        <dbReference type="ChEBI" id="CHEBI:58614"/>
        <dbReference type="EC" id="3.5.4.26"/>
    </reaction>
</comment>
<feature type="active site" description="Proton donor" evidence="15">
    <location>
        <position position="55"/>
    </location>
</feature>
<dbReference type="NCBIfam" id="TIGR00326">
    <property type="entry name" value="eubact_ribD"/>
    <property type="match status" value="1"/>
</dbReference>
<evidence type="ECO:0000256" key="1">
    <source>
        <dbReference type="ARBA" id="ARBA00002151"/>
    </source>
</evidence>
<dbReference type="InterPro" id="IPR050765">
    <property type="entry name" value="Riboflavin_Biosynth_HTPR"/>
</dbReference>
<feature type="binding site" evidence="16">
    <location>
        <position position="210"/>
    </location>
    <ligand>
        <name>substrate</name>
    </ligand>
</feature>
<dbReference type="EC" id="3.5.4.26" evidence="14"/>
<comment type="cofactor">
    <cofactor evidence="14 17">
        <name>Zn(2+)</name>
        <dbReference type="ChEBI" id="CHEBI:29105"/>
    </cofactor>
    <text evidence="14 17">Binds 1 zinc ion.</text>
</comment>
<evidence type="ECO:0000256" key="5">
    <source>
        <dbReference type="ARBA" id="ARBA00007417"/>
    </source>
</evidence>
<evidence type="ECO:0000313" key="19">
    <source>
        <dbReference type="EMBL" id="GGG09370.1"/>
    </source>
</evidence>
<feature type="binding site" evidence="16">
    <location>
        <position position="199"/>
    </location>
    <ligand>
        <name>NADP(+)</name>
        <dbReference type="ChEBI" id="CHEBI:58349"/>
    </ligand>
</feature>
<evidence type="ECO:0000256" key="8">
    <source>
        <dbReference type="ARBA" id="ARBA00022833"/>
    </source>
</evidence>
<evidence type="ECO:0000256" key="4">
    <source>
        <dbReference type="ARBA" id="ARBA00005259"/>
    </source>
</evidence>
<protein>
    <recommendedName>
        <fullName evidence="14">Riboflavin biosynthesis protein RibD</fullName>
    </recommendedName>
    <domain>
        <recommendedName>
            <fullName evidence="14">Diaminohydroxyphosphoribosylaminopyrimidine deaminase</fullName>
            <shortName evidence="14">DRAP deaminase</shortName>
            <ecNumber evidence="14">3.5.4.26</ecNumber>
        </recommendedName>
        <alternativeName>
            <fullName evidence="14">Riboflavin-specific deaminase</fullName>
        </alternativeName>
    </domain>
    <domain>
        <recommendedName>
            <fullName evidence="14">5-amino-6-(5-phosphoribosylamino)uracil reductase</fullName>
            <ecNumber evidence="14">1.1.1.193</ecNumber>
        </recommendedName>
        <alternativeName>
            <fullName evidence="14">HTP reductase</fullName>
        </alternativeName>
    </domain>
</protein>
<feature type="binding site" evidence="16">
    <location>
        <position position="157"/>
    </location>
    <ligand>
        <name>NADP(+)</name>
        <dbReference type="ChEBI" id="CHEBI:58349"/>
    </ligand>
</feature>
<dbReference type="PROSITE" id="PS51747">
    <property type="entry name" value="CYT_DCMP_DEAMINASES_2"/>
    <property type="match status" value="1"/>
</dbReference>
<feature type="binding site" evidence="16">
    <location>
        <position position="187"/>
    </location>
    <ligand>
        <name>substrate</name>
    </ligand>
</feature>
<dbReference type="InterPro" id="IPR004794">
    <property type="entry name" value="Eubact_RibD"/>
</dbReference>
<feature type="binding site" evidence="16">
    <location>
        <position position="207"/>
    </location>
    <ligand>
        <name>substrate</name>
    </ligand>
</feature>
<feature type="binding site" evidence="17">
    <location>
        <position position="87"/>
    </location>
    <ligand>
        <name>Zn(2+)</name>
        <dbReference type="ChEBI" id="CHEBI:29105"/>
        <note>catalytic</note>
    </ligand>
</feature>
<dbReference type="Proteomes" id="UP000654257">
    <property type="component" value="Unassembled WGS sequence"/>
</dbReference>
<feature type="binding site" evidence="16">
    <location>
        <position position="203"/>
    </location>
    <ligand>
        <name>substrate</name>
    </ligand>
</feature>
<reference evidence="19" key="1">
    <citation type="journal article" date="2014" name="Int. J. Syst. Evol. Microbiol.">
        <title>Complete genome sequence of Corynebacterium casei LMG S-19264T (=DSM 44701T), isolated from a smear-ripened cheese.</title>
        <authorList>
            <consortium name="US DOE Joint Genome Institute (JGI-PGF)"/>
            <person name="Walter F."/>
            <person name="Albersmeier A."/>
            <person name="Kalinowski J."/>
            <person name="Ruckert C."/>
        </authorList>
    </citation>
    <scope>NUCLEOTIDE SEQUENCE</scope>
    <source>
        <strain evidence="19">CCM 7905</strain>
    </source>
</reference>
<dbReference type="PIRSF" id="PIRSF006769">
    <property type="entry name" value="RibD"/>
    <property type="match status" value="1"/>
</dbReference>
<feature type="binding site" evidence="16">
    <location>
        <position position="171"/>
    </location>
    <ligand>
        <name>substrate</name>
    </ligand>
</feature>
<feature type="binding site" evidence="17">
    <location>
        <position position="78"/>
    </location>
    <ligand>
        <name>Zn(2+)</name>
        <dbReference type="ChEBI" id="CHEBI:29105"/>
        <note>catalytic</note>
    </ligand>
</feature>
<evidence type="ECO:0000256" key="6">
    <source>
        <dbReference type="ARBA" id="ARBA00022619"/>
    </source>
</evidence>
<evidence type="ECO:0000256" key="7">
    <source>
        <dbReference type="ARBA" id="ARBA00022723"/>
    </source>
</evidence>
<comment type="pathway">
    <text evidence="2 14">Cofactor biosynthesis; riboflavin biosynthesis; 5-amino-6-(D-ribitylamino)uracil from GTP: step 2/4.</text>
</comment>
<dbReference type="CDD" id="cd01284">
    <property type="entry name" value="Riboflavin_deaminase-reductase"/>
    <property type="match status" value="1"/>
</dbReference>
<gene>
    <name evidence="19" type="primary">ribD</name>
    <name evidence="19" type="ORF">GCM10007304_24300</name>
</gene>
<dbReference type="EC" id="1.1.1.193" evidence="14"/>
<reference evidence="19" key="2">
    <citation type="submission" date="2020-09" db="EMBL/GenBank/DDBJ databases">
        <authorList>
            <person name="Sun Q."/>
            <person name="Sedlacek I."/>
        </authorList>
    </citation>
    <scope>NUCLEOTIDE SEQUENCE</scope>
    <source>
        <strain evidence="19">CCM 7905</strain>
    </source>
</reference>
<keyword evidence="9 14" id="KW-0521">NADP</keyword>
<comment type="catalytic activity">
    <reaction evidence="12 14">
        <text>5-amino-6-(5-phospho-D-ribitylamino)uracil + NADP(+) = 5-amino-6-(5-phospho-D-ribosylamino)uracil + NADPH + H(+)</text>
        <dbReference type="Rhea" id="RHEA:17845"/>
        <dbReference type="ChEBI" id="CHEBI:15378"/>
        <dbReference type="ChEBI" id="CHEBI:57783"/>
        <dbReference type="ChEBI" id="CHEBI:58349"/>
        <dbReference type="ChEBI" id="CHEBI:58421"/>
        <dbReference type="ChEBI" id="CHEBI:58453"/>
        <dbReference type="EC" id="1.1.1.193"/>
    </reaction>
</comment>
<feature type="binding site" evidence="16">
    <location>
        <begin position="270"/>
        <end position="276"/>
    </location>
    <ligand>
        <name>NADP(+)</name>
        <dbReference type="ChEBI" id="CHEBI:58349"/>
    </ligand>
</feature>
<evidence type="ECO:0000256" key="3">
    <source>
        <dbReference type="ARBA" id="ARBA00004910"/>
    </source>
</evidence>
<dbReference type="AlphaFoldDB" id="A0A917D3C9"/>
<evidence type="ECO:0000259" key="18">
    <source>
        <dbReference type="PROSITE" id="PS51747"/>
    </source>
</evidence>
<keyword evidence="8 14" id="KW-0862">Zinc</keyword>
<keyword evidence="14" id="KW-0378">Hydrolase</keyword>
<accession>A0A917D3C9</accession>
<comment type="pathway">
    <text evidence="3 14">Cofactor biosynthesis; riboflavin biosynthesis; 5-amino-6-(D-ribitylamino)uracil from GTP: step 3/4.</text>
</comment>
<name>A0A917D3C9_9NOCA</name>
<evidence type="ECO:0000256" key="11">
    <source>
        <dbReference type="ARBA" id="ARBA00023268"/>
    </source>
</evidence>
<dbReference type="GO" id="GO:0008703">
    <property type="term" value="F:5-amino-6-(5-phosphoribosylamino)uracil reductase activity"/>
    <property type="evidence" value="ECO:0007669"/>
    <property type="project" value="UniProtKB-EC"/>
</dbReference>
<comment type="caution">
    <text evidence="19">The sequence shown here is derived from an EMBL/GenBank/DDBJ whole genome shotgun (WGS) entry which is preliminary data.</text>
</comment>
<dbReference type="GO" id="GO:0008835">
    <property type="term" value="F:diaminohydroxyphosphoribosylaminopyrimidine deaminase activity"/>
    <property type="evidence" value="ECO:0007669"/>
    <property type="project" value="UniProtKB-EC"/>
</dbReference>
<dbReference type="Gene3D" id="3.40.430.10">
    <property type="entry name" value="Dihydrofolate Reductase, subunit A"/>
    <property type="match status" value="2"/>
</dbReference>
<dbReference type="Gene3D" id="3.40.140.10">
    <property type="entry name" value="Cytidine Deaminase, domain 2"/>
    <property type="match status" value="1"/>
</dbReference>
<evidence type="ECO:0000256" key="15">
    <source>
        <dbReference type="PIRSR" id="PIRSR006769-1"/>
    </source>
</evidence>
<dbReference type="InterPro" id="IPR002125">
    <property type="entry name" value="CMP_dCMP_dom"/>
</dbReference>
<dbReference type="InterPro" id="IPR024072">
    <property type="entry name" value="DHFR-like_dom_sf"/>
</dbReference>
<keyword evidence="10 14" id="KW-0560">Oxidoreductase</keyword>
<dbReference type="SUPFAM" id="SSF53597">
    <property type="entry name" value="Dihydrofolate reductase-like"/>
    <property type="match status" value="1"/>
</dbReference>
<dbReference type="Pfam" id="PF01872">
    <property type="entry name" value="RibD_C"/>
    <property type="match status" value="1"/>
</dbReference>
<evidence type="ECO:0000256" key="12">
    <source>
        <dbReference type="ARBA" id="ARBA00049861"/>
    </source>
</evidence>
<sequence>MALDVAAAMRLAAEASENARGSSTPNPPVGAVILNAVGDVVGVGHTSPAGGPHAEVNALRAAGEFARGGTAVVTLEPCNHTGRTGPCTRALIEAGVASVVFALADPNPVASGGAETLTAAGVHVTDGLDADAVAAGPLRAWLHRQRSGRPHVTWKYASSLDGRIAAADGTSRWITGPEARAHVHSERAKVDAVIVGTGTVLADDPWLTARLPDGSLAPRQPVRVVVGEREIPPAARILDGSAETRLVRSHDPHAVLAALSDLGDVVLEGGPTVVGAFLSADLVDRVTAYIAPVILGSGPAVSAEAGVGTIADALRFRRESVRTFGPDTLISLTPDR</sequence>
<feature type="binding site" evidence="16">
    <location>
        <position position="173"/>
    </location>
    <ligand>
        <name>NADP(+)</name>
        <dbReference type="ChEBI" id="CHEBI:58349"/>
    </ligand>
</feature>
<evidence type="ECO:0000256" key="16">
    <source>
        <dbReference type="PIRSR" id="PIRSR006769-2"/>
    </source>
</evidence>
<feature type="domain" description="CMP/dCMP-type deaminase" evidence="18">
    <location>
        <begin position="3"/>
        <end position="125"/>
    </location>
</feature>
<dbReference type="GO" id="GO:0008270">
    <property type="term" value="F:zinc ion binding"/>
    <property type="evidence" value="ECO:0007669"/>
    <property type="project" value="InterPro"/>
</dbReference>
<keyword evidence="6 14" id="KW-0686">Riboflavin biosynthesis</keyword>
<comment type="similarity">
    <text evidence="4 14">In the N-terminal section; belongs to the cytidine and deoxycytidylate deaminase family.</text>
</comment>
<dbReference type="EMBL" id="BMCU01000002">
    <property type="protein sequence ID" value="GGG09370.1"/>
    <property type="molecule type" value="Genomic_DNA"/>
</dbReference>
<dbReference type="InterPro" id="IPR002734">
    <property type="entry name" value="RibDG_C"/>
</dbReference>
<evidence type="ECO:0000256" key="13">
    <source>
        <dbReference type="ARBA" id="ARBA00049886"/>
    </source>
</evidence>